<evidence type="ECO:0000259" key="3">
    <source>
        <dbReference type="PROSITE" id="PS51352"/>
    </source>
</evidence>
<keyword evidence="1 2" id="KW-0732">Signal</keyword>
<reference evidence="4 5" key="1">
    <citation type="submission" date="2019-01" db="EMBL/GenBank/DDBJ databases">
        <title>Flavobacterium sp. nov.,isolated from freshwater.</title>
        <authorList>
            <person name="Zhang R."/>
            <person name="Du Z.-J."/>
        </authorList>
    </citation>
    <scope>NUCLEOTIDE SEQUENCE [LARGE SCALE GENOMIC DNA]</scope>
    <source>
        <strain evidence="4 5">1E403</strain>
    </source>
</reference>
<organism evidence="4 5">
    <name type="scientific">Flavobacterium cerinum</name>
    <dbReference type="NCBI Taxonomy" id="2502784"/>
    <lineage>
        <taxon>Bacteria</taxon>
        <taxon>Pseudomonadati</taxon>
        <taxon>Bacteroidota</taxon>
        <taxon>Flavobacteriia</taxon>
        <taxon>Flavobacteriales</taxon>
        <taxon>Flavobacteriaceae</taxon>
        <taxon>Flavobacterium</taxon>
    </lineage>
</organism>
<dbReference type="Gene3D" id="3.40.30.10">
    <property type="entry name" value="Glutaredoxin"/>
    <property type="match status" value="1"/>
</dbReference>
<sequence length="492" mass="53123">MKKPLLLGLLLAAGLSANAQLADGSIAPDFTATDLLEQEHSLYADYLDNGKSVIIDFSATWCLPCWNYHQTHAMADLYEAYGLNGSDEIGVFFIEGDIQNTVKDNLYGIQVAGKAVTRGNWTLGSPYPIIEDTAAMNLGADNKYKVEYFPQMYRICKETKTTKLVDQETALELRNSIQECQTLTGIANHGKIESGSKITICASGETQNIVAKLKNFGNNNVTGAHVVLKKDNAIIAEQDYTGNLAQFATPASITFNNVTLDLGATYKVELTSLNGGAAANAELTVATVDFGYPTAAENNMLRVDVFTDNKPTEITWEIKDEAGTVVASGGPYTAADADKRMTSWVTIPGTTPQCHTVVMKDSGNNGWNSGNSELGHGMIIYSNDAQVFLQGVGNFGASTSFNKAFRTNGVLENETFADASFTMFPNPTTGIVNFTTQETLNVTVIDMTGKTVHTAKDIKDGDSINLSTLQSGIYIAKIKGEKSQRVEKIIIK</sequence>
<evidence type="ECO:0000313" key="4">
    <source>
        <dbReference type="EMBL" id="RWX03485.1"/>
    </source>
</evidence>
<dbReference type="Pfam" id="PF18962">
    <property type="entry name" value="Por_Secre_tail"/>
    <property type="match status" value="1"/>
</dbReference>
<protein>
    <submittedName>
        <fullName evidence="4">T9SS type A sorting domain-containing protein</fullName>
    </submittedName>
</protein>
<comment type="caution">
    <text evidence="4">The sequence shown here is derived from an EMBL/GenBank/DDBJ whole genome shotgun (WGS) entry which is preliminary data.</text>
</comment>
<evidence type="ECO:0000256" key="2">
    <source>
        <dbReference type="SAM" id="SignalP"/>
    </source>
</evidence>
<name>A0A3S3U545_9FLAO</name>
<gene>
    <name evidence="4" type="ORF">EPI11_00720</name>
</gene>
<feature type="domain" description="Thioredoxin" evidence="3">
    <location>
        <begin position="21"/>
        <end position="182"/>
    </location>
</feature>
<dbReference type="InterPro" id="IPR026444">
    <property type="entry name" value="Secre_tail"/>
</dbReference>
<dbReference type="SUPFAM" id="SSF52833">
    <property type="entry name" value="Thioredoxin-like"/>
    <property type="match status" value="1"/>
</dbReference>
<dbReference type="RefSeq" id="WP_128388041.1">
    <property type="nucleotide sequence ID" value="NZ_SBII01000001.1"/>
</dbReference>
<dbReference type="NCBIfam" id="TIGR04183">
    <property type="entry name" value="Por_Secre_tail"/>
    <property type="match status" value="1"/>
</dbReference>
<accession>A0A3S3U545</accession>
<feature type="chain" id="PRO_5018782481" evidence="2">
    <location>
        <begin position="20"/>
        <end position="492"/>
    </location>
</feature>
<evidence type="ECO:0000313" key="5">
    <source>
        <dbReference type="Proteomes" id="UP000287527"/>
    </source>
</evidence>
<dbReference type="InterPro" id="IPR036249">
    <property type="entry name" value="Thioredoxin-like_sf"/>
</dbReference>
<proteinExistence type="predicted"/>
<dbReference type="AlphaFoldDB" id="A0A3S3U545"/>
<dbReference type="PROSITE" id="PS51352">
    <property type="entry name" value="THIOREDOXIN_2"/>
    <property type="match status" value="1"/>
</dbReference>
<dbReference type="Proteomes" id="UP000287527">
    <property type="component" value="Unassembled WGS sequence"/>
</dbReference>
<feature type="signal peptide" evidence="2">
    <location>
        <begin position="1"/>
        <end position="19"/>
    </location>
</feature>
<dbReference type="EMBL" id="SBII01000001">
    <property type="protein sequence ID" value="RWX03485.1"/>
    <property type="molecule type" value="Genomic_DNA"/>
</dbReference>
<dbReference type="OrthoDB" id="6278496at2"/>
<dbReference type="InterPro" id="IPR013766">
    <property type="entry name" value="Thioredoxin_domain"/>
</dbReference>
<evidence type="ECO:0000256" key="1">
    <source>
        <dbReference type="ARBA" id="ARBA00022729"/>
    </source>
</evidence>
<keyword evidence="5" id="KW-1185">Reference proteome</keyword>